<feature type="non-terminal residue" evidence="1">
    <location>
        <position position="296"/>
    </location>
</feature>
<keyword evidence="2" id="KW-1185">Reference proteome</keyword>
<dbReference type="InterPro" id="IPR032675">
    <property type="entry name" value="LRR_dom_sf"/>
</dbReference>
<dbReference type="AlphaFoldDB" id="A0A137NWA1"/>
<protein>
    <recommendedName>
        <fullName evidence="3">F-box domain-containing protein</fullName>
    </recommendedName>
</protein>
<reference evidence="1 2" key="1">
    <citation type="journal article" date="2015" name="Genome Biol. Evol.">
        <title>Phylogenomic analyses indicate that early fungi evolved digesting cell walls of algal ancestors of land plants.</title>
        <authorList>
            <person name="Chang Y."/>
            <person name="Wang S."/>
            <person name="Sekimoto S."/>
            <person name="Aerts A.L."/>
            <person name="Choi C."/>
            <person name="Clum A."/>
            <person name="LaButti K.M."/>
            <person name="Lindquist E.A."/>
            <person name="Yee Ngan C."/>
            <person name="Ohm R.A."/>
            <person name="Salamov A.A."/>
            <person name="Grigoriev I.V."/>
            <person name="Spatafora J.W."/>
            <person name="Berbee M.L."/>
        </authorList>
    </citation>
    <scope>NUCLEOTIDE SEQUENCE [LARGE SCALE GENOMIC DNA]</scope>
    <source>
        <strain evidence="1 2">NRRL 28638</strain>
    </source>
</reference>
<evidence type="ECO:0008006" key="3">
    <source>
        <dbReference type="Google" id="ProtNLM"/>
    </source>
</evidence>
<accession>A0A137NWA1</accession>
<sequence length="296" mass="34777">MVNNLHKENQTASWEYIPDTDTLLRYLDRESLVELSKCCKRYRNQLEHRVLEKLHLDTWCINNSKIYAYLTESCKLEKVLEFLKIDLGSKLKFVKIFKLDCEVDCCFAEKFINLLPNVKTLELFGVDEYDCCLGKGLATILKSMDHLEHVKLYSIDDTICNYTNNKRIFPISLKSLDIYREFYFKDDDDKTLIYESIDASYINLYYLTIASNRMLKNLTCGMPNLQEIDIQDIEGLDMSILVEFLIANPQIRKLNTSFENYSEEVLKAILSSKCLEYWYISDGNWEEIEINNLPSN</sequence>
<name>A0A137NWA1_CONC2</name>
<dbReference type="SUPFAM" id="SSF52047">
    <property type="entry name" value="RNI-like"/>
    <property type="match status" value="1"/>
</dbReference>
<organism evidence="1 2">
    <name type="scientific">Conidiobolus coronatus (strain ATCC 28846 / CBS 209.66 / NRRL 28638)</name>
    <name type="common">Delacroixia coronata</name>
    <dbReference type="NCBI Taxonomy" id="796925"/>
    <lineage>
        <taxon>Eukaryota</taxon>
        <taxon>Fungi</taxon>
        <taxon>Fungi incertae sedis</taxon>
        <taxon>Zoopagomycota</taxon>
        <taxon>Entomophthoromycotina</taxon>
        <taxon>Entomophthoromycetes</taxon>
        <taxon>Entomophthorales</taxon>
        <taxon>Ancylistaceae</taxon>
        <taxon>Conidiobolus</taxon>
    </lineage>
</organism>
<dbReference type="EMBL" id="KQ964659">
    <property type="protein sequence ID" value="KXN67110.1"/>
    <property type="molecule type" value="Genomic_DNA"/>
</dbReference>
<dbReference type="Proteomes" id="UP000070444">
    <property type="component" value="Unassembled WGS sequence"/>
</dbReference>
<gene>
    <name evidence="1" type="ORF">CONCODRAFT_10879</name>
</gene>
<proteinExistence type="predicted"/>
<dbReference type="Gene3D" id="3.80.10.10">
    <property type="entry name" value="Ribonuclease Inhibitor"/>
    <property type="match status" value="1"/>
</dbReference>
<evidence type="ECO:0000313" key="2">
    <source>
        <dbReference type="Proteomes" id="UP000070444"/>
    </source>
</evidence>
<evidence type="ECO:0000313" key="1">
    <source>
        <dbReference type="EMBL" id="KXN67110.1"/>
    </source>
</evidence>